<evidence type="ECO:0000256" key="2">
    <source>
        <dbReference type="ARBA" id="ARBA00010313"/>
    </source>
</evidence>
<comment type="subcellular location">
    <subcellularLocation>
        <location evidence="1">Nucleus</location>
    </subcellularLocation>
</comment>
<proteinExistence type="inferred from homology"/>
<evidence type="ECO:0000256" key="1">
    <source>
        <dbReference type="ARBA" id="ARBA00004123"/>
    </source>
</evidence>
<comment type="similarity">
    <text evidence="2">Belongs to the fl(2)d family.</text>
</comment>
<keyword evidence="3" id="KW-0507">mRNA processing</keyword>
<dbReference type="PANTHER" id="PTHR15217:SF0">
    <property type="entry name" value="PRE-MRNA-SPLICING REGULATOR WTAP"/>
    <property type="match status" value="1"/>
</dbReference>
<dbReference type="InterPro" id="IPR033757">
    <property type="entry name" value="WTAP"/>
</dbReference>
<organism evidence="8 9">
    <name type="scientific">Ambispora gerdemannii</name>
    <dbReference type="NCBI Taxonomy" id="144530"/>
    <lineage>
        <taxon>Eukaryota</taxon>
        <taxon>Fungi</taxon>
        <taxon>Fungi incertae sedis</taxon>
        <taxon>Mucoromycota</taxon>
        <taxon>Glomeromycotina</taxon>
        <taxon>Glomeromycetes</taxon>
        <taxon>Archaeosporales</taxon>
        <taxon>Ambisporaceae</taxon>
        <taxon>Ambispora</taxon>
    </lineage>
</organism>
<evidence type="ECO:0000256" key="5">
    <source>
        <dbReference type="ARBA" id="ARBA00023242"/>
    </source>
</evidence>
<feature type="compositionally biased region" description="Low complexity" evidence="7">
    <location>
        <begin position="80"/>
        <end position="103"/>
    </location>
</feature>
<keyword evidence="4" id="KW-0508">mRNA splicing</keyword>
<keyword evidence="5" id="KW-0539">Nucleus</keyword>
<evidence type="ECO:0000256" key="3">
    <source>
        <dbReference type="ARBA" id="ARBA00022664"/>
    </source>
</evidence>
<name>A0A9N9FJ75_9GLOM</name>
<dbReference type="EMBL" id="CAJVPL010000917">
    <property type="protein sequence ID" value="CAG8540076.1"/>
    <property type="molecule type" value="Genomic_DNA"/>
</dbReference>
<protein>
    <submittedName>
        <fullName evidence="8">13107_t:CDS:1</fullName>
    </submittedName>
</protein>
<gene>
    <name evidence="8" type="ORF">AGERDE_LOCUS6139</name>
</gene>
<dbReference type="GO" id="GO:0016556">
    <property type="term" value="P:mRNA modification"/>
    <property type="evidence" value="ECO:0007669"/>
    <property type="project" value="InterPro"/>
</dbReference>
<feature type="compositionally biased region" description="Low complexity" evidence="7">
    <location>
        <begin position="36"/>
        <end position="56"/>
    </location>
</feature>
<dbReference type="GO" id="GO:0006397">
    <property type="term" value="P:mRNA processing"/>
    <property type="evidence" value="ECO:0007669"/>
    <property type="project" value="UniProtKB-KW"/>
</dbReference>
<keyword evidence="9" id="KW-1185">Reference proteome</keyword>
<dbReference type="PANTHER" id="PTHR15217">
    <property type="entry name" value="WILMS' TUMOR 1-ASSOCIATING PROTEIN"/>
    <property type="match status" value="1"/>
</dbReference>
<evidence type="ECO:0000313" key="8">
    <source>
        <dbReference type="EMBL" id="CAG8540076.1"/>
    </source>
</evidence>
<dbReference type="GO" id="GO:0005634">
    <property type="term" value="C:nucleus"/>
    <property type="evidence" value="ECO:0007669"/>
    <property type="project" value="UniProtKB-SubCell"/>
</dbReference>
<feature type="region of interest" description="Disordered" evidence="7">
    <location>
        <begin position="1"/>
        <end position="106"/>
    </location>
</feature>
<dbReference type="Proteomes" id="UP000789831">
    <property type="component" value="Unassembled WGS sequence"/>
</dbReference>
<evidence type="ECO:0000313" key="9">
    <source>
        <dbReference type="Proteomes" id="UP000789831"/>
    </source>
</evidence>
<evidence type="ECO:0000256" key="6">
    <source>
        <dbReference type="SAM" id="Coils"/>
    </source>
</evidence>
<feature type="region of interest" description="Disordered" evidence="7">
    <location>
        <begin position="232"/>
        <end position="282"/>
    </location>
</feature>
<keyword evidence="6" id="KW-0175">Coiled coil</keyword>
<reference evidence="8" key="1">
    <citation type="submission" date="2021-06" db="EMBL/GenBank/DDBJ databases">
        <authorList>
            <person name="Kallberg Y."/>
            <person name="Tangrot J."/>
            <person name="Rosling A."/>
        </authorList>
    </citation>
    <scope>NUCLEOTIDE SEQUENCE</scope>
    <source>
        <strain evidence="8">MT106</strain>
    </source>
</reference>
<evidence type="ECO:0000256" key="4">
    <source>
        <dbReference type="ARBA" id="ARBA00023187"/>
    </source>
</evidence>
<dbReference type="GO" id="GO:0000381">
    <property type="term" value="P:regulation of alternative mRNA splicing, via spliceosome"/>
    <property type="evidence" value="ECO:0007669"/>
    <property type="project" value="InterPro"/>
</dbReference>
<dbReference type="GO" id="GO:0008380">
    <property type="term" value="P:RNA splicing"/>
    <property type="evidence" value="ECO:0007669"/>
    <property type="project" value="UniProtKB-KW"/>
</dbReference>
<dbReference type="AlphaFoldDB" id="A0A9N9FJ75"/>
<feature type="compositionally biased region" description="Basic and acidic residues" evidence="7">
    <location>
        <begin position="18"/>
        <end position="35"/>
    </location>
</feature>
<sequence length="282" mass="31140">MTSVSTPRKRRLSIVSPEEGRRVLINEPNSKKVKSDSTAGSGGSTSITSGTTPAASNISNNNDVSIMSTAPKTLHHKNASNSSNIDNIQTNSTTNNSNTNLSSGTAGELQTLSQTLTPDFTFDPALRKKFLDPAINALFRTMKKELEEKEKMIEDLRNELDGIGFTPNSITGKKLVAKLRALQHENEELGRQLRQGRVEQYEVEIAMQRKVIDELKAGLEESDSQLLLMDEENERLQDISPDGDAEEKSGGNKSMSNDDVDMDDNENRELQSNNEENTEKVK</sequence>
<dbReference type="Pfam" id="PF17098">
    <property type="entry name" value="Wtap"/>
    <property type="match status" value="1"/>
</dbReference>
<accession>A0A9N9FJ75</accession>
<feature type="compositionally biased region" description="Polar residues" evidence="7">
    <location>
        <begin position="57"/>
        <end position="71"/>
    </location>
</feature>
<evidence type="ECO:0000256" key="7">
    <source>
        <dbReference type="SAM" id="MobiDB-lite"/>
    </source>
</evidence>
<dbReference type="OrthoDB" id="3366661at2759"/>
<feature type="coiled-coil region" evidence="6">
    <location>
        <begin position="139"/>
        <end position="199"/>
    </location>
</feature>
<comment type="caution">
    <text evidence="8">The sequence shown here is derived from an EMBL/GenBank/DDBJ whole genome shotgun (WGS) entry which is preliminary data.</text>
</comment>